<dbReference type="Proteomes" id="UP000242800">
    <property type="component" value="Chromosome"/>
</dbReference>
<proteinExistence type="predicted"/>
<organism evidence="1 2">
    <name type="scientific">Francisella persica ATCC VR-331</name>
    <dbReference type="NCBI Taxonomy" id="1086726"/>
    <lineage>
        <taxon>Bacteria</taxon>
        <taxon>Pseudomonadati</taxon>
        <taxon>Pseudomonadota</taxon>
        <taxon>Gammaproteobacteria</taxon>
        <taxon>Thiotrichales</taxon>
        <taxon>Francisellaceae</taxon>
        <taxon>Francisella</taxon>
    </lineage>
</organism>
<keyword evidence="2" id="KW-1185">Reference proteome</keyword>
<gene>
    <name evidence="1" type="ORF">ACH24_05665</name>
</gene>
<dbReference type="EMBL" id="CP012505">
    <property type="protein sequence ID" value="ALB02092.1"/>
    <property type="molecule type" value="Genomic_DNA"/>
</dbReference>
<reference evidence="1 2" key="1">
    <citation type="journal article" date="2016" name="Int. J. Syst. Evol. Microbiol.">
        <title>Reclassification of Wolbachia persica as Francisella persica comb. nov. and emended description of the family Francisellaceae.</title>
        <authorList>
            <person name="Larson M.A."/>
            <person name="Nalbantoglu U."/>
            <person name="Sayood K."/>
            <person name="Zentz E.B."/>
            <person name="Cer R.Z."/>
            <person name="Iwen P.C."/>
            <person name="Francesconi S.C."/>
            <person name="Bishop-Lilly K.A."/>
            <person name="Mokashi V.P."/>
            <person name="Sjostedt A."/>
            <person name="Hinrichs S.H."/>
        </authorList>
    </citation>
    <scope>NUCLEOTIDE SEQUENCE [LARGE SCALE GENOMIC DNA]</scope>
    <source>
        <strain evidence="1 2">FSC845</strain>
    </source>
</reference>
<protein>
    <submittedName>
        <fullName evidence="1">Uncharacterized protein</fullName>
    </submittedName>
</protein>
<dbReference type="RefSeq" id="WP_064461512.1">
    <property type="nucleotide sequence ID" value="NZ_CP012505.1"/>
</dbReference>
<dbReference type="AlphaFoldDB" id="A0AAC8VEY6"/>
<name>A0AAC8VEY6_9GAMM</name>
<sequence length="98" mass="11378">MEVITQNKGGYSNDLETKLYNYAPIYQIIFRQKILELVDNAKNLSVPAGLLPEFSDELILSKNFRSMLMILMQAVQKKVNYQNLGMLYISKMRIVIMQ</sequence>
<dbReference type="KEGG" id="fper:ACH24_05665"/>
<accession>A0AAC8VEY6</accession>
<evidence type="ECO:0000313" key="2">
    <source>
        <dbReference type="Proteomes" id="UP000242800"/>
    </source>
</evidence>
<evidence type="ECO:0000313" key="1">
    <source>
        <dbReference type="EMBL" id="ALB02092.1"/>
    </source>
</evidence>